<dbReference type="RefSeq" id="WP_317703480.1">
    <property type="nucleotide sequence ID" value="NZ_CP136921.1"/>
</dbReference>
<dbReference type="InterPro" id="IPR006016">
    <property type="entry name" value="UspA"/>
</dbReference>
<evidence type="ECO:0000256" key="1">
    <source>
        <dbReference type="ARBA" id="ARBA00008791"/>
    </source>
</evidence>
<feature type="domain" description="UspA" evidence="2">
    <location>
        <begin position="134"/>
        <end position="273"/>
    </location>
</feature>
<protein>
    <submittedName>
        <fullName evidence="3">Universal stress protein</fullName>
    </submittedName>
</protein>
<dbReference type="Pfam" id="PF00582">
    <property type="entry name" value="Usp"/>
    <property type="match status" value="2"/>
</dbReference>
<dbReference type="InterPro" id="IPR006015">
    <property type="entry name" value="Universal_stress_UspA"/>
</dbReference>
<evidence type="ECO:0000313" key="4">
    <source>
        <dbReference type="Proteomes" id="UP001303211"/>
    </source>
</evidence>
<dbReference type="PANTHER" id="PTHR46268:SF6">
    <property type="entry name" value="UNIVERSAL STRESS PROTEIN UP12"/>
    <property type="match status" value="1"/>
</dbReference>
<evidence type="ECO:0000259" key="2">
    <source>
        <dbReference type="Pfam" id="PF00582"/>
    </source>
</evidence>
<dbReference type="EMBL" id="CP136921">
    <property type="protein sequence ID" value="WOO34154.1"/>
    <property type="molecule type" value="Genomic_DNA"/>
</dbReference>
<feature type="domain" description="UspA" evidence="2">
    <location>
        <begin position="5"/>
        <end position="126"/>
    </location>
</feature>
<dbReference type="Gene3D" id="3.40.50.620">
    <property type="entry name" value="HUPs"/>
    <property type="match status" value="2"/>
</dbReference>
<dbReference type="PRINTS" id="PR01438">
    <property type="entry name" value="UNVRSLSTRESS"/>
</dbReference>
<organism evidence="3 4">
    <name type="scientific">Diaphorobacter limosus</name>
    <dbReference type="NCBI Taxonomy" id="3036128"/>
    <lineage>
        <taxon>Bacteria</taxon>
        <taxon>Pseudomonadati</taxon>
        <taxon>Pseudomonadota</taxon>
        <taxon>Betaproteobacteria</taxon>
        <taxon>Burkholderiales</taxon>
        <taxon>Comamonadaceae</taxon>
        <taxon>Diaphorobacter</taxon>
    </lineage>
</organism>
<gene>
    <name evidence="3" type="ORF">P4826_08885</name>
</gene>
<accession>A0ABZ0J7A8</accession>
<keyword evidence="4" id="KW-1185">Reference proteome</keyword>
<dbReference type="Proteomes" id="UP001303211">
    <property type="component" value="Chromosome"/>
</dbReference>
<reference evidence="3 4" key="1">
    <citation type="submission" date="2023-03" db="EMBL/GenBank/DDBJ databases">
        <title>Diaphorobacter basophil sp. nov., isolated from a sewage-treatment plant.</title>
        <authorList>
            <person name="Yang K."/>
        </authorList>
    </citation>
    <scope>NUCLEOTIDE SEQUENCE [LARGE SCALE GENOMIC DNA]</scope>
    <source>
        <strain evidence="3 4">Y-1</strain>
    </source>
</reference>
<name>A0ABZ0J7A8_9BURK</name>
<sequence length="298" mass="32608">MRLQTLVALTDFSPSAEQAVARAALLAAEHKAELHLLHGSAGPDVKHVDPQARLEQLARQLARRHGIVVKALAHGGAGLVQRILHAAAGADLLVLGHSLAAGVAAMWRGDMLSQVLRASPCPVLVVQRATRGAYRHVLVKMDAWPQSQALVHFAGALDEAAAVELFHRARLGDRSGPCVAELAHGLRDELRRRMHGRRVRLSDVFDARRNRVGLKLGQGVDDKARQLAVQQHRSGADLVALTQQRRRWLGDWLQGGMLRHLLGHADCDLLVYPHDRPQATPGGRALQSRVARRWTQAI</sequence>
<dbReference type="PANTHER" id="PTHR46268">
    <property type="entry name" value="STRESS RESPONSE PROTEIN NHAX"/>
    <property type="match status" value="1"/>
</dbReference>
<comment type="similarity">
    <text evidence="1">Belongs to the universal stress protein A family.</text>
</comment>
<proteinExistence type="inferred from homology"/>
<dbReference type="InterPro" id="IPR014729">
    <property type="entry name" value="Rossmann-like_a/b/a_fold"/>
</dbReference>
<evidence type="ECO:0000313" key="3">
    <source>
        <dbReference type="EMBL" id="WOO34154.1"/>
    </source>
</evidence>
<dbReference type="SUPFAM" id="SSF52402">
    <property type="entry name" value="Adenine nucleotide alpha hydrolases-like"/>
    <property type="match status" value="2"/>
</dbReference>
<dbReference type="CDD" id="cd00293">
    <property type="entry name" value="USP-like"/>
    <property type="match status" value="1"/>
</dbReference>